<dbReference type="SUPFAM" id="SSF53098">
    <property type="entry name" value="Ribonuclease H-like"/>
    <property type="match status" value="1"/>
</dbReference>
<protein>
    <recommendedName>
        <fullName evidence="3">Integrase catalytic domain-containing protein</fullName>
    </recommendedName>
</protein>
<comment type="caution">
    <text evidence="1">The sequence shown here is derived from an EMBL/GenBank/DDBJ whole genome shotgun (WGS) entry which is preliminary data.</text>
</comment>
<accession>A0AAW1JZ74</accession>
<reference evidence="1 2" key="1">
    <citation type="journal article" date="2024" name="BMC Genomics">
        <title>De novo assembly and annotation of Popillia japonica's genome with initial clues to its potential as an invasive pest.</title>
        <authorList>
            <person name="Cucini C."/>
            <person name="Boschi S."/>
            <person name="Funari R."/>
            <person name="Cardaioli E."/>
            <person name="Iannotti N."/>
            <person name="Marturano G."/>
            <person name="Paoli F."/>
            <person name="Bruttini M."/>
            <person name="Carapelli A."/>
            <person name="Frati F."/>
            <person name="Nardi F."/>
        </authorList>
    </citation>
    <scope>NUCLEOTIDE SEQUENCE [LARGE SCALE GENOMIC DNA]</scope>
    <source>
        <strain evidence="1">DMR45628</strain>
    </source>
</reference>
<gene>
    <name evidence="1" type="ORF">QE152_g26119</name>
</gene>
<evidence type="ECO:0000313" key="1">
    <source>
        <dbReference type="EMBL" id="KAK9710250.1"/>
    </source>
</evidence>
<name>A0AAW1JZ74_POPJA</name>
<dbReference type="AlphaFoldDB" id="A0AAW1JZ74"/>
<dbReference type="InterPro" id="IPR012337">
    <property type="entry name" value="RNaseH-like_sf"/>
</dbReference>
<proteinExistence type="predicted"/>
<evidence type="ECO:0008006" key="3">
    <source>
        <dbReference type="Google" id="ProtNLM"/>
    </source>
</evidence>
<organism evidence="1 2">
    <name type="scientific">Popillia japonica</name>
    <name type="common">Japanese beetle</name>
    <dbReference type="NCBI Taxonomy" id="7064"/>
    <lineage>
        <taxon>Eukaryota</taxon>
        <taxon>Metazoa</taxon>
        <taxon>Ecdysozoa</taxon>
        <taxon>Arthropoda</taxon>
        <taxon>Hexapoda</taxon>
        <taxon>Insecta</taxon>
        <taxon>Pterygota</taxon>
        <taxon>Neoptera</taxon>
        <taxon>Endopterygota</taxon>
        <taxon>Coleoptera</taxon>
        <taxon>Polyphaga</taxon>
        <taxon>Scarabaeiformia</taxon>
        <taxon>Scarabaeidae</taxon>
        <taxon>Rutelinae</taxon>
        <taxon>Popillia</taxon>
    </lineage>
</organism>
<sequence>MVNYAVLLKIRAKQEERGRPEIKKNIFNKEIEITKESLPFKKRYLKSSDGEQIKRKINFLEHISGKQNLVADVFSRLHSENKYKKFFSINSNEQNYIQEIFTTENIIKSQQCSELQRLPSNGFRNILVVLDCFSKLVRFYPTYSCNGPTVIKCLQEYFNTIGLPKSIIFDNGKCFQNSKLLIICNDQHLQWPKYVSIVEEIINSCPCSTTEIIPLTLHLSDTADIPRPWGELGVDVSSKPDRYILIAKTKQKLDKLHRRAVESYSKVHLSSNE</sequence>
<dbReference type="Proteomes" id="UP001458880">
    <property type="component" value="Unassembled WGS sequence"/>
</dbReference>
<dbReference type="Gene3D" id="3.30.420.10">
    <property type="entry name" value="Ribonuclease H-like superfamily/Ribonuclease H"/>
    <property type="match status" value="1"/>
</dbReference>
<keyword evidence="2" id="KW-1185">Reference proteome</keyword>
<dbReference type="InterPro" id="IPR036397">
    <property type="entry name" value="RNaseH_sf"/>
</dbReference>
<dbReference type="EMBL" id="JASPKY010000296">
    <property type="protein sequence ID" value="KAK9710250.1"/>
    <property type="molecule type" value="Genomic_DNA"/>
</dbReference>
<dbReference type="GO" id="GO:0003676">
    <property type="term" value="F:nucleic acid binding"/>
    <property type="evidence" value="ECO:0007669"/>
    <property type="project" value="InterPro"/>
</dbReference>
<evidence type="ECO:0000313" key="2">
    <source>
        <dbReference type="Proteomes" id="UP001458880"/>
    </source>
</evidence>